<evidence type="ECO:0000313" key="2">
    <source>
        <dbReference type="EMBL" id="KIK92703.1"/>
    </source>
</evidence>
<sequence length="156" mass="17805">TVRAPKHLTHARNASPVLQAHFPCPKCTAPHPKCFAYTRRTQPPPKHIMHVRPPSKRVICVQNVSPPPKTFMPGMVSSMPETCSARSASHPYWLKRVVCIRNSSPVPKMHRGSTYRMAHSTRRTHSIYIMYYVSNGTIFWFFLYRSVRVCTCLAVG</sequence>
<dbReference type="Proteomes" id="UP000054538">
    <property type="component" value="Unassembled WGS sequence"/>
</dbReference>
<dbReference type="AlphaFoldDB" id="A0A0D0DMA5"/>
<accession>A0A0D0DMA5</accession>
<evidence type="ECO:0000256" key="1">
    <source>
        <dbReference type="SAM" id="Phobius"/>
    </source>
</evidence>
<dbReference type="HOGENOM" id="CLU_1691007_0_0_1"/>
<gene>
    <name evidence="2" type="ORF">PAXRUDRAFT_146721</name>
</gene>
<keyword evidence="1" id="KW-0812">Transmembrane</keyword>
<reference evidence="3" key="2">
    <citation type="submission" date="2015-01" db="EMBL/GenBank/DDBJ databases">
        <title>Evolutionary Origins and Diversification of the Mycorrhizal Mutualists.</title>
        <authorList>
            <consortium name="DOE Joint Genome Institute"/>
            <consortium name="Mycorrhizal Genomics Consortium"/>
            <person name="Kohler A."/>
            <person name="Kuo A."/>
            <person name="Nagy L.G."/>
            <person name="Floudas D."/>
            <person name="Copeland A."/>
            <person name="Barry K.W."/>
            <person name="Cichocki N."/>
            <person name="Veneault-Fourrey C."/>
            <person name="LaButti K."/>
            <person name="Lindquist E.A."/>
            <person name="Lipzen A."/>
            <person name="Lundell T."/>
            <person name="Morin E."/>
            <person name="Murat C."/>
            <person name="Riley R."/>
            <person name="Ohm R."/>
            <person name="Sun H."/>
            <person name="Tunlid A."/>
            <person name="Henrissat B."/>
            <person name="Grigoriev I.V."/>
            <person name="Hibbett D.S."/>
            <person name="Martin F."/>
        </authorList>
    </citation>
    <scope>NUCLEOTIDE SEQUENCE [LARGE SCALE GENOMIC DNA]</scope>
    <source>
        <strain evidence="3">Ve08.2h10</strain>
    </source>
</reference>
<feature type="transmembrane region" description="Helical" evidence="1">
    <location>
        <begin position="126"/>
        <end position="144"/>
    </location>
</feature>
<name>A0A0D0DMA5_9AGAM</name>
<proteinExistence type="predicted"/>
<dbReference type="EMBL" id="KN825251">
    <property type="protein sequence ID" value="KIK92703.1"/>
    <property type="molecule type" value="Genomic_DNA"/>
</dbReference>
<keyword evidence="1" id="KW-0472">Membrane</keyword>
<evidence type="ECO:0000313" key="3">
    <source>
        <dbReference type="Proteomes" id="UP000054538"/>
    </source>
</evidence>
<keyword evidence="1" id="KW-1133">Transmembrane helix</keyword>
<feature type="non-terminal residue" evidence="2">
    <location>
        <position position="1"/>
    </location>
</feature>
<protein>
    <submittedName>
        <fullName evidence="2">Uncharacterized protein</fullName>
    </submittedName>
</protein>
<dbReference type="InParanoid" id="A0A0D0DMA5"/>
<keyword evidence="3" id="KW-1185">Reference proteome</keyword>
<organism evidence="2 3">
    <name type="scientific">Paxillus rubicundulus Ve08.2h10</name>
    <dbReference type="NCBI Taxonomy" id="930991"/>
    <lineage>
        <taxon>Eukaryota</taxon>
        <taxon>Fungi</taxon>
        <taxon>Dikarya</taxon>
        <taxon>Basidiomycota</taxon>
        <taxon>Agaricomycotina</taxon>
        <taxon>Agaricomycetes</taxon>
        <taxon>Agaricomycetidae</taxon>
        <taxon>Boletales</taxon>
        <taxon>Paxilineae</taxon>
        <taxon>Paxillaceae</taxon>
        <taxon>Paxillus</taxon>
    </lineage>
</organism>
<reference evidence="2 3" key="1">
    <citation type="submission" date="2014-04" db="EMBL/GenBank/DDBJ databases">
        <authorList>
            <consortium name="DOE Joint Genome Institute"/>
            <person name="Kuo A."/>
            <person name="Kohler A."/>
            <person name="Jargeat P."/>
            <person name="Nagy L.G."/>
            <person name="Floudas D."/>
            <person name="Copeland A."/>
            <person name="Barry K.W."/>
            <person name="Cichocki N."/>
            <person name="Veneault-Fourrey C."/>
            <person name="LaButti K."/>
            <person name="Lindquist E.A."/>
            <person name="Lipzen A."/>
            <person name="Lundell T."/>
            <person name="Morin E."/>
            <person name="Murat C."/>
            <person name="Sun H."/>
            <person name="Tunlid A."/>
            <person name="Henrissat B."/>
            <person name="Grigoriev I.V."/>
            <person name="Hibbett D.S."/>
            <person name="Martin F."/>
            <person name="Nordberg H.P."/>
            <person name="Cantor M.N."/>
            <person name="Hua S.X."/>
        </authorList>
    </citation>
    <scope>NUCLEOTIDE SEQUENCE [LARGE SCALE GENOMIC DNA]</scope>
    <source>
        <strain evidence="2 3">Ve08.2h10</strain>
    </source>
</reference>